<dbReference type="RefSeq" id="WP_158216299.1">
    <property type="nucleotide sequence ID" value="NZ_JBKZBO010000023.1"/>
</dbReference>
<comment type="caution">
    <text evidence="2">The sequence shown here is derived from an EMBL/GenBank/DDBJ whole genome shotgun (WGS) entry which is preliminary data.</text>
</comment>
<dbReference type="Gene3D" id="3.40.50.150">
    <property type="entry name" value="Vaccinia Virus protein VP39"/>
    <property type="match status" value="1"/>
</dbReference>
<dbReference type="EMBL" id="MWWR01000004">
    <property type="protein sequence ID" value="OZG52363.1"/>
    <property type="molecule type" value="Genomic_DNA"/>
</dbReference>
<organism evidence="2 3">
    <name type="scientific">Pseudoscardovia radai</name>
    <dbReference type="NCBI Taxonomy" id="987066"/>
    <lineage>
        <taxon>Bacteria</taxon>
        <taxon>Bacillati</taxon>
        <taxon>Actinomycetota</taxon>
        <taxon>Actinomycetes</taxon>
        <taxon>Bifidobacteriales</taxon>
        <taxon>Bifidobacteriaceae</taxon>
        <taxon>Pseudoscardovia</taxon>
    </lineage>
</organism>
<protein>
    <recommendedName>
        <fullName evidence="1">Methyltransferase domain-containing protein</fullName>
    </recommendedName>
</protein>
<keyword evidence="3" id="KW-1185">Reference proteome</keyword>
<evidence type="ECO:0000313" key="2">
    <source>
        <dbReference type="EMBL" id="OZG52363.1"/>
    </source>
</evidence>
<evidence type="ECO:0000313" key="3">
    <source>
        <dbReference type="Proteomes" id="UP000216725"/>
    </source>
</evidence>
<dbReference type="CDD" id="cd02440">
    <property type="entry name" value="AdoMet_MTases"/>
    <property type="match status" value="1"/>
</dbReference>
<dbReference type="Proteomes" id="UP000216725">
    <property type="component" value="Unassembled WGS sequence"/>
</dbReference>
<evidence type="ECO:0000259" key="1">
    <source>
        <dbReference type="Pfam" id="PF13649"/>
    </source>
</evidence>
<accession>A0A261EZV6</accession>
<feature type="domain" description="Methyltransferase" evidence="1">
    <location>
        <begin position="46"/>
        <end position="136"/>
    </location>
</feature>
<gene>
    <name evidence="2" type="ORF">PSRA_0552</name>
</gene>
<dbReference type="InterPro" id="IPR029063">
    <property type="entry name" value="SAM-dependent_MTases_sf"/>
</dbReference>
<sequence length="247" mass="27760">MTTDGTNDGFERGRFERHYTERPNVTESRLRLIWAALTTKLPGRTLSIGAGTGDVEAQLRDRFGFSVDLIIEPSEALLPALREKGFETWAGIAEAYPYEPESFDTIYYNGSSFGFIDDENLVPTFTKNYEALRPGGRLILSDVPKESSLGIALLTILNNPGIDREPYRDLLEGTAFFDLVEGGEPTYKPNWHVIPYYIDILRKVGFTDLEFKQTVLANTTYQDDRPEDPVPGYDKGNYVAIIATKKA</sequence>
<dbReference type="AlphaFoldDB" id="A0A261EZV6"/>
<name>A0A261EZV6_9BIFI</name>
<dbReference type="SUPFAM" id="SSF53335">
    <property type="entry name" value="S-adenosyl-L-methionine-dependent methyltransferases"/>
    <property type="match status" value="1"/>
</dbReference>
<reference evidence="2 3" key="1">
    <citation type="journal article" date="2017" name="BMC Genomics">
        <title>Comparative genomic and phylogenomic analyses of the Bifidobacteriaceae family.</title>
        <authorList>
            <person name="Lugli G.A."/>
            <person name="Milani C."/>
            <person name="Turroni F."/>
            <person name="Duranti S."/>
            <person name="Mancabelli L."/>
            <person name="Mangifesta M."/>
            <person name="Ferrario C."/>
            <person name="Modesto M."/>
            <person name="Mattarelli P."/>
            <person name="Jiri K."/>
            <person name="van Sinderen D."/>
            <person name="Ventura M."/>
        </authorList>
    </citation>
    <scope>NUCLEOTIDE SEQUENCE [LARGE SCALE GENOMIC DNA]</scope>
    <source>
        <strain evidence="2 3">DSM 24742</strain>
    </source>
</reference>
<dbReference type="Pfam" id="PF13649">
    <property type="entry name" value="Methyltransf_25"/>
    <property type="match status" value="1"/>
</dbReference>
<dbReference type="InterPro" id="IPR041698">
    <property type="entry name" value="Methyltransf_25"/>
</dbReference>
<proteinExistence type="predicted"/>
<dbReference type="OrthoDB" id="9808480at2"/>